<dbReference type="AlphaFoldDB" id="A0A3P7JG79"/>
<dbReference type="Proteomes" id="UP000270094">
    <property type="component" value="Unassembled WGS sequence"/>
</dbReference>
<protein>
    <submittedName>
        <fullName evidence="1">Uncharacterized protein</fullName>
    </submittedName>
</protein>
<dbReference type="OrthoDB" id="5865157at2759"/>
<gene>
    <name evidence="1" type="ORF">SVUK_LOCUS17414</name>
</gene>
<reference evidence="1 2" key="1">
    <citation type="submission" date="2018-11" db="EMBL/GenBank/DDBJ databases">
        <authorList>
            <consortium name="Pathogen Informatics"/>
        </authorList>
    </citation>
    <scope>NUCLEOTIDE SEQUENCE [LARGE SCALE GENOMIC DNA]</scope>
</reference>
<sequence length="181" mass="21074">MFRESSTIPWAILREAIRQYVKGQVVQARSLHHHELCHLQCMILLPRLLRCKTNDDLESLELELYGDCKCPGTDDKRTQIRDRLLTELVLPTTPIERREFMMPNVDSKKTFQDKCISILDMTTELQHTVWSWLFKATEMLQDVGHKLCPSPFLGDKKGTKTKKQMAACEEYQTMLSLFNKG</sequence>
<name>A0A3P7JG79_STRVU</name>
<evidence type="ECO:0000313" key="1">
    <source>
        <dbReference type="EMBL" id="VDM82416.1"/>
    </source>
</evidence>
<proteinExistence type="predicted"/>
<accession>A0A3P7JG79</accession>
<dbReference type="EMBL" id="UYYB01117579">
    <property type="protein sequence ID" value="VDM82416.1"/>
    <property type="molecule type" value="Genomic_DNA"/>
</dbReference>
<organism evidence="1 2">
    <name type="scientific">Strongylus vulgaris</name>
    <name type="common">Blood worm</name>
    <dbReference type="NCBI Taxonomy" id="40348"/>
    <lineage>
        <taxon>Eukaryota</taxon>
        <taxon>Metazoa</taxon>
        <taxon>Ecdysozoa</taxon>
        <taxon>Nematoda</taxon>
        <taxon>Chromadorea</taxon>
        <taxon>Rhabditida</taxon>
        <taxon>Rhabditina</taxon>
        <taxon>Rhabditomorpha</taxon>
        <taxon>Strongyloidea</taxon>
        <taxon>Strongylidae</taxon>
        <taxon>Strongylus</taxon>
    </lineage>
</organism>
<evidence type="ECO:0000313" key="2">
    <source>
        <dbReference type="Proteomes" id="UP000270094"/>
    </source>
</evidence>
<keyword evidence="2" id="KW-1185">Reference proteome</keyword>